<dbReference type="Gene3D" id="1.20.1260.10">
    <property type="match status" value="1"/>
</dbReference>
<dbReference type="InterPro" id="IPR005183">
    <property type="entry name" value="DUF305_CopM-like"/>
</dbReference>
<feature type="transmembrane region" description="Helical" evidence="2">
    <location>
        <begin position="65"/>
        <end position="84"/>
    </location>
</feature>
<accession>A0A2N5CQ35</accession>
<feature type="transmembrane region" description="Helical" evidence="2">
    <location>
        <begin position="38"/>
        <end position="59"/>
    </location>
</feature>
<keyword evidence="2" id="KW-0472">Membrane</keyword>
<organism evidence="4 5">
    <name type="scientific">Caulobacter flavus</name>
    <dbReference type="NCBI Taxonomy" id="1679497"/>
    <lineage>
        <taxon>Bacteria</taxon>
        <taxon>Pseudomonadati</taxon>
        <taxon>Pseudomonadota</taxon>
        <taxon>Alphaproteobacteria</taxon>
        <taxon>Caulobacterales</taxon>
        <taxon>Caulobacteraceae</taxon>
        <taxon>Caulobacter</taxon>
    </lineage>
</organism>
<reference evidence="4 5" key="1">
    <citation type="submission" date="2017-12" db="EMBL/GenBank/DDBJ databases">
        <title>The genome sequence of Caulobacter flavus CGMCC1 15093.</title>
        <authorList>
            <person name="Gao J."/>
            <person name="Mao X."/>
            <person name="Sun J."/>
        </authorList>
    </citation>
    <scope>NUCLEOTIDE SEQUENCE [LARGE SCALE GENOMIC DNA]</scope>
    <source>
        <strain evidence="4 5">CGMCC1 15093</strain>
    </source>
</reference>
<evidence type="ECO:0000256" key="2">
    <source>
        <dbReference type="SAM" id="Phobius"/>
    </source>
</evidence>
<keyword evidence="2" id="KW-1133">Transmembrane helix</keyword>
<comment type="caution">
    <text evidence="4">The sequence shown here is derived from an EMBL/GenBank/DDBJ whole genome shotgun (WGS) entry which is preliminary data.</text>
</comment>
<sequence>MSYRRFAIMIATSTVVMFGLMYLNTYTPDHLRFSQTRAWMALMMGGAMAALMIGFMWGMYRHKRLNAVILAGGLVVAGAALAMVRSQATVGDVDYLEAMIPHHSIAIMTSERARIRDPQVRALADGILDAQLREIEQMKQAVARLRAAPPPKDAPILASYRARHAAPPPPQTDASSGIDTLAMPR</sequence>
<dbReference type="Proteomes" id="UP000234483">
    <property type="component" value="Unassembled WGS sequence"/>
</dbReference>
<evidence type="ECO:0000256" key="1">
    <source>
        <dbReference type="SAM" id="MobiDB-lite"/>
    </source>
</evidence>
<feature type="domain" description="DUF305" evidence="3">
    <location>
        <begin position="86"/>
        <end position="141"/>
    </location>
</feature>
<dbReference type="AlphaFoldDB" id="A0A2N5CQ35"/>
<feature type="region of interest" description="Disordered" evidence="1">
    <location>
        <begin position="162"/>
        <end position="185"/>
    </location>
</feature>
<evidence type="ECO:0000259" key="3">
    <source>
        <dbReference type="Pfam" id="PF03713"/>
    </source>
</evidence>
<protein>
    <submittedName>
        <fullName evidence="4">DUF305 domain-containing protein</fullName>
    </submittedName>
</protein>
<keyword evidence="2" id="KW-0812">Transmembrane</keyword>
<dbReference type="InterPro" id="IPR012347">
    <property type="entry name" value="Ferritin-like"/>
</dbReference>
<name>A0A2N5CQ35_9CAUL</name>
<gene>
    <name evidence="4" type="ORF">CFHF_18390</name>
</gene>
<dbReference type="Pfam" id="PF03713">
    <property type="entry name" value="DUF305"/>
    <property type="match status" value="1"/>
</dbReference>
<feature type="transmembrane region" description="Helical" evidence="2">
    <location>
        <begin position="6"/>
        <end position="26"/>
    </location>
</feature>
<dbReference type="EMBL" id="PJRQ01000040">
    <property type="protein sequence ID" value="PLR09271.1"/>
    <property type="molecule type" value="Genomic_DNA"/>
</dbReference>
<dbReference type="RefSeq" id="WP_101714548.1">
    <property type="nucleotide sequence ID" value="NZ_PJRQ01000040.1"/>
</dbReference>
<proteinExistence type="predicted"/>
<evidence type="ECO:0000313" key="5">
    <source>
        <dbReference type="Proteomes" id="UP000234483"/>
    </source>
</evidence>
<evidence type="ECO:0000313" key="4">
    <source>
        <dbReference type="EMBL" id="PLR09271.1"/>
    </source>
</evidence>